<feature type="transmembrane region" description="Helical" evidence="1">
    <location>
        <begin position="249"/>
        <end position="270"/>
    </location>
</feature>
<feature type="transmembrane region" description="Helical" evidence="1">
    <location>
        <begin position="55"/>
        <end position="73"/>
    </location>
</feature>
<dbReference type="RefSeq" id="WP_115170410.1">
    <property type="nucleotide sequence ID" value="NZ_UGYW01000002.1"/>
</dbReference>
<evidence type="ECO:0000313" key="4">
    <source>
        <dbReference type="EMBL" id="SUJ16394.1"/>
    </source>
</evidence>
<feature type="transmembrane region" description="Helical" evidence="1">
    <location>
        <begin position="136"/>
        <end position="156"/>
    </location>
</feature>
<keyword evidence="1" id="KW-0812">Transmembrane</keyword>
<feature type="domain" description="DUF7088" evidence="3">
    <location>
        <begin position="277"/>
        <end position="386"/>
    </location>
</feature>
<dbReference type="EMBL" id="UGYW01000002">
    <property type="protein sequence ID" value="SUJ16394.1"/>
    <property type="molecule type" value="Genomic_DNA"/>
</dbReference>
<dbReference type="InterPro" id="IPR055396">
    <property type="entry name" value="DUF7088"/>
</dbReference>
<reference evidence="4 5" key="1">
    <citation type="submission" date="2018-06" db="EMBL/GenBank/DDBJ databases">
        <authorList>
            <consortium name="Pathogen Informatics"/>
            <person name="Doyle S."/>
        </authorList>
    </citation>
    <scope>NUCLEOTIDE SEQUENCE [LARGE SCALE GENOMIC DNA]</scope>
    <source>
        <strain evidence="4 5">NCTC11388</strain>
    </source>
</reference>
<sequence length="806" mass="89689">MLSIYKKEVSSYFNALIGYLAIGLFLLINGLLFWVFPETSILDNGYATLEGFFSLTPYLFIFLIPAVTMRSIAGEKADGTYDLLLSRPVTVRQIVLGKFLGGITITTLAILPTIIYAVSVYLLANPTGNIDIGATVGSYIGLILLGIGFVAIGLFCSSLSKNAIISFLLAVFCSFIAFYGFDAISQLSALNSYETFVKNIGFQEHYLAISRGVLTVSDFLYFISVPLFFLVLTVGHLRRQFNPRKKTFTYYGATIAIVILLNSGLMNSWFDRIDFTADKRFTLTDTSKNLVQKLDKDIYITIFLDGELPSGFDRLKKAAIDMASDLRSYSNGRIKFNILNPLAGTPAEQQEFTQALVGRGLYPTNLSVKSESGFNQKMIFPGAIISTEDREIALNLLQNRSSASPEQILNNSIQNLEYAFISAITKVTQKDFPYIGFTEGHGEATDLQLYDAMHSLMNGNEVGRILLDSIDYAGLKKLDIMVIAKPVKAFSESDKYKIDYFIRNGGNVIWAIDQIDASLDQLRATGEQPIIGRQLNLDDQLFLYGLRFNYNLVADMNCGQIPISVGNVGGQSQIELAPWLFYPILMPVSTNPIVKNLDGIRTEFTGTIDTIEAKGIKKEIILQSSPFTRILSTPATISLQMVEEQPDPARFKSNPATVAVLLQGKFPYIFENRPAPAGIQNPADLSSVSKPAKMLAVADGDWLINQVNTSDQSPFPLGWDRYTNQQFANKTFLENAVDYLLNDTSLISLRNREIKLRMLDQALVRKDKLQWQFINVVLPVVILFLAGLLQQLLRKRKYTKKAAPSI</sequence>
<dbReference type="PANTHER" id="PTHR43471">
    <property type="entry name" value="ABC TRANSPORTER PERMEASE"/>
    <property type="match status" value="1"/>
</dbReference>
<keyword evidence="1" id="KW-0472">Membrane</keyword>
<feature type="transmembrane region" description="Helical" evidence="1">
    <location>
        <begin position="771"/>
        <end position="793"/>
    </location>
</feature>
<dbReference type="NCBIfam" id="TIGR03518">
    <property type="entry name" value="ABC_perm_GldF"/>
    <property type="match status" value="1"/>
</dbReference>
<feature type="transmembrane region" description="Helical" evidence="1">
    <location>
        <begin position="163"/>
        <end position="181"/>
    </location>
</feature>
<feature type="domain" description="ABC-type uncharacterised transport system" evidence="2">
    <location>
        <begin position="434"/>
        <end position="736"/>
    </location>
</feature>
<evidence type="ECO:0000256" key="1">
    <source>
        <dbReference type="SAM" id="Phobius"/>
    </source>
</evidence>
<accession>A0A380CAA1</accession>
<organism evidence="4 5">
    <name type="scientific">Sphingobacterium spiritivorum</name>
    <name type="common">Flavobacterium spiritivorum</name>
    <dbReference type="NCBI Taxonomy" id="258"/>
    <lineage>
        <taxon>Bacteria</taxon>
        <taxon>Pseudomonadati</taxon>
        <taxon>Bacteroidota</taxon>
        <taxon>Sphingobacteriia</taxon>
        <taxon>Sphingobacteriales</taxon>
        <taxon>Sphingobacteriaceae</taxon>
        <taxon>Sphingobacterium</taxon>
    </lineage>
</organism>
<gene>
    <name evidence="4" type="ORF">NCTC11388_02602</name>
</gene>
<protein>
    <submittedName>
        <fullName evidence="4">ABC-type transport system involved in multi-copper enzyme maturation, permease component</fullName>
    </submittedName>
</protein>
<dbReference type="Proteomes" id="UP000254893">
    <property type="component" value="Unassembled WGS sequence"/>
</dbReference>
<name>A0A380CAA1_SPHSI</name>
<dbReference type="InterPro" id="IPR019860">
    <property type="entry name" value="Motility-assoc_ABC_perm_GldF"/>
</dbReference>
<dbReference type="InterPro" id="IPR019196">
    <property type="entry name" value="ABC_transp_unknown"/>
</dbReference>
<dbReference type="Pfam" id="PF23357">
    <property type="entry name" value="DUF7088"/>
    <property type="match status" value="1"/>
</dbReference>
<evidence type="ECO:0000259" key="2">
    <source>
        <dbReference type="Pfam" id="PF09822"/>
    </source>
</evidence>
<feature type="transmembrane region" description="Helical" evidence="1">
    <location>
        <begin position="94"/>
        <end position="124"/>
    </location>
</feature>
<feature type="transmembrane region" description="Helical" evidence="1">
    <location>
        <begin position="12"/>
        <end position="35"/>
    </location>
</feature>
<dbReference type="Pfam" id="PF12679">
    <property type="entry name" value="ABC2_membrane_2"/>
    <property type="match status" value="1"/>
</dbReference>
<evidence type="ECO:0000313" key="5">
    <source>
        <dbReference type="Proteomes" id="UP000254893"/>
    </source>
</evidence>
<feature type="transmembrane region" description="Helical" evidence="1">
    <location>
        <begin position="219"/>
        <end position="237"/>
    </location>
</feature>
<dbReference type="AlphaFoldDB" id="A0A380CAA1"/>
<dbReference type="InterPro" id="IPR019863">
    <property type="entry name" value="Motility-assoc_ABC-rel_GldG"/>
</dbReference>
<keyword evidence="1" id="KW-1133">Transmembrane helix</keyword>
<dbReference type="GO" id="GO:0140359">
    <property type="term" value="F:ABC-type transporter activity"/>
    <property type="evidence" value="ECO:0007669"/>
    <property type="project" value="InterPro"/>
</dbReference>
<evidence type="ECO:0000259" key="3">
    <source>
        <dbReference type="Pfam" id="PF23357"/>
    </source>
</evidence>
<dbReference type="NCBIfam" id="TIGR03521">
    <property type="entry name" value="GldG"/>
    <property type="match status" value="1"/>
</dbReference>
<proteinExistence type="predicted"/>
<dbReference type="Pfam" id="PF09822">
    <property type="entry name" value="ABC_transp_aux"/>
    <property type="match status" value="1"/>
</dbReference>
<dbReference type="GO" id="GO:0005886">
    <property type="term" value="C:plasma membrane"/>
    <property type="evidence" value="ECO:0007669"/>
    <property type="project" value="UniProtKB-SubCell"/>
</dbReference>